<organism evidence="3 4">
    <name type="scientific">Acanthochromis polyacanthus</name>
    <name type="common">spiny chromis</name>
    <dbReference type="NCBI Taxonomy" id="80966"/>
    <lineage>
        <taxon>Eukaryota</taxon>
        <taxon>Metazoa</taxon>
        <taxon>Chordata</taxon>
        <taxon>Craniata</taxon>
        <taxon>Vertebrata</taxon>
        <taxon>Euteleostomi</taxon>
        <taxon>Actinopterygii</taxon>
        <taxon>Neopterygii</taxon>
        <taxon>Teleostei</taxon>
        <taxon>Neoteleostei</taxon>
        <taxon>Acanthomorphata</taxon>
        <taxon>Ovalentaria</taxon>
        <taxon>Pomacentridae</taxon>
        <taxon>Acanthochromis</taxon>
    </lineage>
</organism>
<dbReference type="Proteomes" id="UP000257200">
    <property type="component" value="Unplaced"/>
</dbReference>
<dbReference type="AlphaFoldDB" id="A0A3Q1G6S7"/>
<dbReference type="PANTHER" id="PTHR46484">
    <property type="entry name" value="SI:CH211-171H4.5-RELATED"/>
    <property type="match status" value="1"/>
</dbReference>
<feature type="domain" description="Ig-like" evidence="2">
    <location>
        <begin position="95"/>
        <end position="183"/>
    </location>
</feature>
<dbReference type="PANTHER" id="PTHR46484:SF7">
    <property type="entry name" value="MYELIN-ASSOCIATED GLYCOPROTEIN-LIKE-RELATED"/>
    <property type="match status" value="1"/>
</dbReference>
<keyword evidence="1" id="KW-0472">Membrane</keyword>
<sequence length="278" mass="31803">GGNLPSSSVRGIWHRRDKRDEYIYHNNHTRVLDNFKGRTQMLGHLGQDNCTLEIVDIRDHDNGPFCFRIERIRTEDNKPTKDKFSFVEESDAPAPTLNHPPTAIEGQPYTVTCSIIHTCPSHWPELSWTGRIGEIREDHKDIRSGNWETQSILTFVPEEKDDHSEITCTAEFFGRKTSSKTFQLYIKRTENYNHIIIPTVVAIGTAVIVGLLCIFMPTKNTSKPHFPLTLTDRVQQINKNTFVPKKTDIFLTLSALSHEAALPLFILMAPLMFPFQSE</sequence>
<evidence type="ECO:0000313" key="3">
    <source>
        <dbReference type="Ensembl" id="ENSAPOP00000025673.1"/>
    </source>
</evidence>
<dbReference type="STRING" id="80966.ENSAPOP00000025673"/>
<feature type="transmembrane region" description="Helical" evidence="1">
    <location>
        <begin position="249"/>
        <end position="273"/>
    </location>
</feature>
<dbReference type="InParanoid" id="A0A3Q1G6S7"/>
<evidence type="ECO:0000313" key="4">
    <source>
        <dbReference type="Proteomes" id="UP000257200"/>
    </source>
</evidence>
<accession>A0A3Q1G6S7</accession>
<dbReference type="PROSITE" id="PS50835">
    <property type="entry name" value="IG_LIKE"/>
    <property type="match status" value="1"/>
</dbReference>
<evidence type="ECO:0000256" key="1">
    <source>
        <dbReference type="SAM" id="Phobius"/>
    </source>
</evidence>
<keyword evidence="4" id="KW-1185">Reference proteome</keyword>
<name>A0A3Q1G6S7_9TELE</name>
<reference evidence="3" key="2">
    <citation type="submission" date="2025-09" db="UniProtKB">
        <authorList>
            <consortium name="Ensembl"/>
        </authorList>
    </citation>
    <scope>IDENTIFICATION</scope>
</reference>
<dbReference type="SUPFAM" id="SSF48726">
    <property type="entry name" value="Immunoglobulin"/>
    <property type="match status" value="2"/>
</dbReference>
<dbReference type="InterPro" id="IPR007110">
    <property type="entry name" value="Ig-like_dom"/>
</dbReference>
<reference evidence="3" key="1">
    <citation type="submission" date="2025-08" db="UniProtKB">
        <authorList>
            <consortium name="Ensembl"/>
        </authorList>
    </citation>
    <scope>IDENTIFICATION</scope>
</reference>
<evidence type="ECO:0000259" key="2">
    <source>
        <dbReference type="PROSITE" id="PS50835"/>
    </source>
</evidence>
<proteinExistence type="predicted"/>
<dbReference type="GeneTree" id="ENSGT01030000234968"/>
<dbReference type="InterPro" id="IPR013783">
    <property type="entry name" value="Ig-like_fold"/>
</dbReference>
<dbReference type="InterPro" id="IPR036179">
    <property type="entry name" value="Ig-like_dom_sf"/>
</dbReference>
<dbReference type="Ensembl" id="ENSAPOT00000005641.1">
    <property type="protein sequence ID" value="ENSAPOP00000025673.1"/>
    <property type="gene ID" value="ENSAPOG00000009015.1"/>
</dbReference>
<protein>
    <recommendedName>
        <fullName evidence="2">Ig-like domain-containing protein</fullName>
    </recommendedName>
</protein>
<dbReference type="Gene3D" id="2.60.40.10">
    <property type="entry name" value="Immunoglobulins"/>
    <property type="match status" value="2"/>
</dbReference>
<feature type="transmembrane region" description="Helical" evidence="1">
    <location>
        <begin position="195"/>
        <end position="215"/>
    </location>
</feature>
<keyword evidence="1" id="KW-0812">Transmembrane</keyword>
<keyword evidence="1" id="KW-1133">Transmembrane helix</keyword>